<evidence type="ECO:0000313" key="3">
    <source>
        <dbReference type="WBParaSite" id="SMTH1_58270.1"/>
    </source>
</evidence>
<feature type="region of interest" description="Disordered" evidence="1">
    <location>
        <begin position="1"/>
        <end position="25"/>
    </location>
</feature>
<proteinExistence type="predicted"/>
<protein>
    <submittedName>
        <fullName evidence="3">Uncharacterized protein</fullName>
    </submittedName>
</protein>
<organism evidence="2 3">
    <name type="scientific">Schistosoma mattheei</name>
    <dbReference type="NCBI Taxonomy" id="31246"/>
    <lineage>
        <taxon>Eukaryota</taxon>
        <taxon>Metazoa</taxon>
        <taxon>Spiralia</taxon>
        <taxon>Lophotrochozoa</taxon>
        <taxon>Platyhelminthes</taxon>
        <taxon>Trematoda</taxon>
        <taxon>Digenea</taxon>
        <taxon>Strigeidida</taxon>
        <taxon>Schistosomatoidea</taxon>
        <taxon>Schistosomatidae</taxon>
        <taxon>Schistosoma</taxon>
    </lineage>
</organism>
<dbReference type="AlphaFoldDB" id="A0AA85BIW4"/>
<reference evidence="3" key="1">
    <citation type="submission" date="2023-11" db="UniProtKB">
        <authorList>
            <consortium name="WormBaseParasite"/>
        </authorList>
    </citation>
    <scope>IDENTIFICATION</scope>
</reference>
<dbReference type="Proteomes" id="UP000050791">
    <property type="component" value="Unassembled WGS sequence"/>
</dbReference>
<feature type="compositionally biased region" description="Low complexity" evidence="1">
    <location>
        <begin position="8"/>
        <end position="23"/>
    </location>
</feature>
<name>A0AA85BIW4_9TREM</name>
<accession>A0AA85BIW4</accession>
<dbReference type="WBParaSite" id="SMTH1_58270.1">
    <property type="protein sequence ID" value="SMTH1_58270.1"/>
    <property type="gene ID" value="SMTH1_58270"/>
</dbReference>
<sequence length="120" mass="13417">MNIRDSSDFSSTLSSLNNGSTQSVSNSRVLINQKSLDSDLGLSISSNIDGRKIFNSHLSGFKFDKRFSRNSLDFNPCNIMSNEKEIISNIGVEQLHDNQLALSQSSLKPIKHWHTIRGTF</sequence>
<evidence type="ECO:0000256" key="1">
    <source>
        <dbReference type="SAM" id="MobiDB-lite"/>
    </source>
</evidence>
<evidence type="ECO:0000313" key="2">
    <source>
        <dbReference type="Proteomes" id="UP000050791"/>
    </source>
</evidence>